<dbReference type="EMBL" id="LN679110">
    <property type="protein sequence ID" value="CEL52945.1"/>
    <property type="molecule type" value="Genomic_DNA"/>
</dbReference>
<protein>
    <recommendedName>
        <fullName evidence="4">Transmembrane protein</fullName>
    </recommendedName>
</protein>
<evidence type="ECO:0000256" key="1">
    <source>
        <dbReference type="SAM" id="Phobius"/>
    </source>
</evidence>
<keyword evidence="3" id="KW-1185">Reference proteome</keyword>
<accession>A0A0B7F5W4</accession>
<sequence>MAVCITCFMLIYVDKKSFNVSERQPRVSLVESVSIPSPTFVPLQSDVVTLLSCAIILLRLALGAWSTTLCWHSALFLMENGGLTLSGLRWVISAGVLIPPCCKKNPMAFLIAATLFFTLAVNFASPLLTGSISWIPYNQPIVYVPESNGLKISGAELGGEMWQDYLRFQTMRELVVQMSVGVLNTIWGRTTDSNVLKRAISFAAGLELNSTIANVTIPHFVIHSLEWIKDPYQTLTSDQRNFTRVVDKMADFGPTGGLPWLVGSVMLIPTTKWTQTSSPFPSMIKSETRLMLFYHSWRPNSDLLEFTGPGSTIISNTLPSEMGTVETSNGGRSYSFARVTFSAGASRCDKCRLSGPSMVQNDTKLPIQEDPLTNEALALAPLVAAALVRSNSSIPFPMNNINNYVEALLVRSYCGAWNTLVDYTGSISTPLVSSYHASAQVLEAQVNYKRVYIWLGLQLCVTIFGTISLFVQSRARSTSHYLRDTVLTVFYLDTSEVPVRRKDPSFKETLLTIQVVGDRLKVEPDSVACN</sequence>
<keyword evidence="1" id="KW-0812">Transmembrane</keyword>
<dbReference type="Proteomes" id="UP000059188">
    <property type="component" value="Unassembled WGS sequence"/>
</dbReference>
<evidence type="ECO:0008006" key="4">
    <source>
        <dbReference type="Google" id="ProtNLM"/>
    </source>
</evidence>
<gene>
    <name evidence="2" type="ORF">RSOLAG1IB_06013</name>
</gene>
<dbReference type="STRING" id="1108050.A0A0B7F5W4"/>
<organism evidence="2 3">
    <name type="scientific">Thanatephorus cucumeris (strain AG1-IB / isolate 7/3/14)</name>
    <name type="common">Lettuce bottom rot fungus</name>
    <name type="synonym">Rhizoctonia solani</name>
    <dbReference type="NCBI Taxonomy" id="1108050"/>
    <lineage>
        <taxon>Eukaryota</taxon>
        <taxon>Fungi</taxon>
        <taxon>Dikarya</taxon>
        <taxon>Basidiomycota</taxon>
        <taxon>Agaricomycotina</taxon>
        <taxon>Agaricomycetes</taxon>
        <taxon>Cantharellales</taxon>
        <taxon>Ceratobasidiaceae</taxon>
        <taxon>Rhizoctonia</taxon>
        <taxon>Rhizoctonia solani AG-1</taxon>
    </lineage>
</organism>
<dbReference type="AlphaFoldDB" id="A0A0B7F5W4"/>
<dbReference type="OrthoDB" id="3208378at2759"/>
<keyword evidence="1" id="KW-0472">Membrane</keyword>
<keyword evidence="1" id="KW-1133">Transmembrane helix</keyword>
<evidence type="ECO:0000313" key="3">
    <source>
        <dbReference type="Proteomes" id="UP000059188"/>
    </source>
</evidence>
<evidence type="ECO:0000313" key="2">
    <source>
        <dbReference type="EMBL" id="CEL52945.1"/>
    </source>
</evidence>
<name>A0A0B7F5W4_THACB</name>
<feature type="transmembrane region" description="Helical" evidence="1">
    <location>
        <begin position="451"/>
        <end position="471"/>
    </location>
</feature>
<proteinExistence type="predicted"/>
<reference evidence="2 3" key="1">
    <citation type="submission" date="2014-11" db="EMBL/GenBank/DDBJ databases">
        <authorList>
            <person name="Wibberg Daniel"/>
        </authorList>
    </citation>
    <scope>NUCLEOTIDE SEQUENCE [LARGE SCALE GENOMIC DNA]</scope>
    <source>
        <strain evidence="2">Rhizoctonia solani AG1-IB 7/3/14</strain>
    </source>
</reference>